<evidence type="ECO:0000256" key="4">
    <source>
        <dbReference type="ARBA" id="ARBA00022989"/>
    </source>
</evidence>
<evidence type="ECO:0000313" key="8">
    <source>
        <dbReference type="EMBL" id="NUN87278.1"/>
    </source>
</evidence>
<accession>A0A849XTS4</accession>
<feature type="transmembrane region" description="Helical" evidence="6">
    <location>
        <begin position="30"/>
        <end position="56"/>
    </location>
</feature>
<reference evidence="8 9" key="1">
    <citation type="submission" date="2020-04" db="EMBL/GenBank/DDBJ databases">
        <authorList>
            <person name="Pieper L."/>
        </authorList>
    </citation>
    <scope>NUCLEOTIDE SEQUENCE [LARGE SCALE GENOMIC DNA]</scope>
    <source>
        <strain evidence="8 9">F22</strain>
    </source>
</reference>
<evidence type="ECO:0000256" key="6">
    <source>
        <dbReference type="SAM" id="Phobius"/>
    </source>
</evidence>
<proteinExistence type="predicted"/>
<dbReference type="InterPro" id="IPR018461">
    <property type="entry name" value="Na/H_Antiport_NhaC-like_C"/>
</dbReference>
<feature type="transmembrane region" description="Helical" evidence="6">
    <location>
        <begin position="121"/>
        <end position="145"/>
    </location>
</feature>
<comment type="caution">
    <text evidence="8">The sequence shown here is derived from an EMBL/GenBank/DDBJ whole genome shotgun (WGS) entry which is preliminary data.</text>
</comment>
<evidence type="ECO:0000259" key="7">
    <source>
        <dbReference type="Pfam" id="PF03553"/>
    </source>
</evidence>
<dbReference type="EMBL" id="JABWDC010000050">
    <property type="protein sequence ID" value="NUN87278.1"/>
    <property type="molecule type" value="Genomic_DNA"/>
</dbReference>
<evidence type="ECO:0000256" key="1">
    <source>
        <dbReference type="ARBA" id="ARBA00004651"/>
    </source>
</evidence>
<name>A0A849XTS4_9FIRM</name>
<evidence type="ECO:0000256" key="2">
    <source>
        <dbReference type="ARBA" id="ARBA00022475"/>
    </source>
</evidence>
<feature type="transmembrane region" description="Helical" evidence="6">
    <location>
        <begin position="63"/>
        <end position="84"/>
    </location>
</feature>
<dbReference type="Proteomes" id="UP000554488">
    <property type="component" value="Unassembled WGS sequence"/>
</dbReference>
<gene>
    <name evidence="8" type="ORF">HUU93_11870</name>
</gene>
<keyword evidence="3 6" id="KW-0812">Transmembrane</keyword>
<feature type="domain" description="Na+/H+ antiporter NhaC-like C-terminal" evidence="7">
    <location>
        <begin position="10"/>
        <end position="130"/>
    </location>
</feature>
<evidence type="ECO:0000256" key="5">
    <source>
        <dbReference type="ARBA" id="ARBA00023136"/>
    </source>
</evidence>
<organism evidence="8 9">
    <name type="scientific">Coprococcus comes</name>
    <dbReference type="NCBI Taxonomy" id="410072"/>
    <lineage>
        <taxon>Bacteria</taxon>
        <taxon>Bacillati</taxon>
        <taxon>Bacillota</taxon>
        <taxon>Clostridia</taxon>
        <taxon>Lachnospirales</taxon>
        <taxon>Lachnospiraceae</taxon>
        <taxon>Coprococcus</taxon>
    </lineage>
</organism>
<evidence type="ECO:0000313" key="9">
    <source>
        <dbReference type="Proteomes" id="UP000554488"/>
    </source>
</evidence>
<dbReference type="AlphaFoldDB" id="A0A849XTS4"/>
<keyword evidence="4 6" id="KW-1133">Transmembrane helix</keyword>
<dbReference type="GO" id="GO:0005886">
    <property type="term" value="C:plasma membrane"/>
    <property type="evidence" value="ECO:0007669"/>
    <property type="project" value="UniProtKB-SubCell"/>
</dbReference>
<dbReference type="Pfam" id="PF03553">
    <property type="entry name" value="Na_H_antiporter"/>
    <property type="match status" value="1"/>
</dbReference>
<sequence length="155" mass="16751">MCLPAFFIGDSEGTADYVISITESWMTPTILMTLTFVVSAFIAFFTGTSWGTYAIVTPICVQMALNISGGALTPVVYATIAAVMGGGCFGDHCSPLSDTTILSSLATGSDHIDHVTAFLNFLLFIFPKCIIFGKSMIFCIKSIVFDKFFIMSYLK</sequence>
<evidence type="ECO:0000256" key="3">
    <source>
        <dbReference type="ARBA" id="ARBA00022692"/>
    </source>
</evidence>
<keyword evidence="2" id="KW-1003">Cell membrane</keyword>
<keyword evidence="5 6" id="KW-0472">Membrane</keyword>
<reference evidence="8 9" key="2">
    <citation type="submission" date="2020-07" db="EMBL/GenBank/DDBJ databases">
        <title>Bacterial metabolism rescues the inhibition of intestinal drug absorption by food and drug additives.</title>
        <authorList>
            <person name="Zou L."/>
            <person name="Spanogiannopoulos P."/>
            <person name="Chien H.-C."/>
            <person name="Pieper L.M."/>
            <person name="Cai W."/>
            <person name="Khuri N."/>
            <person name="Pottel J."/>
            <person name="Vora B."/>
            <person name="Ni Z."/>
            <person name="Tsakalozou E."/>
            <person name="Zhang W."/>
            <person name="Shoichet B.K."/>
            <person name="Giacomini K.M."/>
            <person name="Turnbaugh P.J."/>
        </authorList>
    </citation>
    <scope>NUCLEOTIDE SEQUENCE [LARGE SCALE GENOMIC DNA]</scope>
    <source>
        <strain evidence="8 9">F22</strain>
    </source>
</reference>
<comment type="subcellular location">
    <subcellularLocation>
        <location evidence="1">Cell membrane</location>
        <topology evidence="1">Multi-pass membrane protein</topology>
    </subcellularLocation>
</comment>
<dbReference type="PANTHER" id="PTHR43478:SF1">
    <property type="entry name" value="NA+_H+ ANTIPORTER NHAC-LIKE C-TERMINAL DOMAIN-CONTAINING PROTEIN"/>
    <property type="match status" value="1"/>
</dbReference>
<protein>
    <recommendedName>
        <fullName evidence="7">Na+/H+ antiporter NhaC-like C-terminal domain-containing protein</fullName>
    </recommendedName>
</protein>
<dbReference type="PANTHER" id="PTHR43478">
    <property type="entry name" value="NA+/H+ ANTIPORTER-RELATED"/>
    <property type="match status" value="1"/>
</dbReference>